<name>A0A1H0YED0_9ACTN</name>
<evidence type="ECO:0000256" key="4">
    <source>
        <dbReference type="ARBA" id="ARBA00022490"/>
    </source>
</evidence>
<dbReference type="Proteomes" id="UP000199301">
    <property type="component" value="Unassembled WGS sequence"/>
</dbReference>
<dbReference type="GO" id="GO:0009401">
    <property type="term" value="P:phosphoenolpyruvate-dependent sugar phosphotransferase system"/>
    <property type="evidence" value="ECO:0007669"/>
    <property type="project" value="UniProtKB-KW"/>
</dbReference>
<keyword evidence="8" id="KW-1185">Reference proteome</keyword>
<dbReference type="PANTHER" id="PTHR33705:SF2">
    <property type="entry name" value="PHOSPHOCARRIER PROTEIN NPR"/>
    <property type="match status" value="1"/>
</dbReference>
<dbReference type="InterPro" id="IPR050399">
    <property type="entry name" value="HPr"/>
</dbReference>
<feature type="domain" description="HPr" evidence="6">
    <location>
        <begin position="1"/>
        <end position="94"/>
    </location>
</feature>
<keyword evidence="4" id="KW-0963">Cytoplasm</keyword>
<dbReference type="PROSITE" id="PS51350">
    <property type="entry name" value="PTS_HPR_DOM"/>
    <property type="match status" value="1"/>
</dbReference>
<evidence type="ECO:0000313" key="8">
    <source>
        <dbReference type="Proteomes" id="UP000199301"/>
    </source>
</evidence>
<comment type="subcellular location">
    <subcellularLocation>
        <location evidence="2">Cytoplasm</location>
    </subcellularLocation>
</comment>
<dbReference type="AlphaFoldDB" id="A0A1H0YED0"/>
<evidence type="ECO:0000313" key="7">
    <source>
        <dbReference type="EMBL" id="SDQ13629.1"/>
    </source>
</evidence>
<dbReference type="Pfam" id="PF00381">
    <property type="entry name" value="PTS-HPr"/>
    <property type="match status" value="1"/>
</dbReference>
<dbReference type="Gene3D" id="3.30.1340.10">
    <property type="entry name" value="HPr-like"/>
    <property type="match status" value="1"/>
</dbReference>
<dbReference type="RefSeq" id="WP_092520666.1">
    <property type="nucleotide sequence ID" value="NZ_FNKO01000001.1"/>
</dbReference>
<dbReference type="InterPro" id="IPR000032">
    <property type="entry name" value="HPr-like"/>
</dbReference>
<dbReference type="EMBL" id="FNKO01000001">
    <property type="protein sequence ID" value="SDQ13629.1"/>
    <property type="molecule type" value="Genomic_DNA"/>
</dbReference>
<keyword evidence="5" id="KW-0598">Phosphotransferase system</keyword>
<dbReference type="PRINTS" id="PR00107">
    <property type="entry name" value="PHOSPHOCPHPR"/>
</dbReference>
<evidence type="ECO:0000256" key="1">
    <source>
        <dbReference type="ARBA" id="ARBA00003681"/>
    </source>
</evidence>
<dbReference type="OrthoDB" id="9809047at2"/>
<evidence type="ECO:0000256" key="3">
    <source>
        <dbReference type="ARBA" id="ARBA00020422"/>
    </source>
</evidence>
<reference evidence="8" key="1">
    <citation type="submission" date="2016-10" db="EMBL/GenBank/DDBJ databases">
        <authorList>
            <person name="Varghese N."/>
            <person name="Submissions S."/>
        </authorList>
    </citation>
    <scope>NUCLEOTIDE SEQUENCE [LARGE SCALE GENOMIC DNA]</scope>
    <source>
        <strain evidence="8">DSM 45459</strain>
    </source>
</reference>
<dbReference type="PROSITE" id="PS00369">
    <property type="entry name" value="PTS_HPR_HIS"/>
    <property type="match status" value="1"/>
</dbReference>
<dbReference type="NCBIfam" id="TIGR01003">
    <property type="entry name" value="PTS_HPr_family"/>
    <property type="match status" value="1"/>
</dbReference>
<protein>
    <recommendedName>
        <fullName evidence="3">Phosphocarrier protein HPr</fullName>
    </recommendedName>
</protein>
<dbReference type="InterPro" id="IPR001020">
    <property type="entry name" value="PTS_HPr_His_P_site"/>
</dbReference>
<dbReference type="CDD" id="cd00367">
    <property type="entry name" value="PTS-HPr_like"/>
    <property type="match status" value="1"/>
</dbReference>
<proteinExistence type="predicted"/>
<organism evidence="7 8">
    <name type="scientific">Actinopolyspora saharensis</name>
    <dbReference type="NCBI Taxonomy" id="995062"/>
    <lineage>
        <taxon>Bacteria</taxon>
        <taxon>Bacillati</taxon>
        <taxon>Actinomycetota</taxon>
        <taxon>Actinomycetes</taxon>
        <taxon>Actinopolysporales</taxon>
        <taxon>Actinopolysporaceae</taxon>
        <taxon>Actinopolyspora</taxon>
    </lineage>
</organism>
<sequence length="97" mass="9599">MPRRRVSIASGVGLHARPAALLAKSAAAQPVSVTIAKVTDGVAGEPVDAASVLGLMGLGVEHGDEVELGAADSAEAGSVLDELVELLSTDLDAEPAS</sequence>
<evidence type="ECO:0000256" key="2">
    <source>
        <dbReference type="ARBA" id="ARBA00004496"/>
    </source>
</evidence>
<accession>A0A1H0YED0</accession>
<comment type="function">
    <text evidence="1">General (non sugar-specific) component of the phosphoenolpyruvate-dependent sugar phosphotransferase system (sugar PTS). This major carbohydrate active-transport system catalyzes the phosphorylation of incoming sugar substrates concomitantly with their translocation across the cell membrane. The phosphoryl group from phosphoenolpyruvate (PEP) is transferred to the phosphoryl carrier protein HPr by enzyme I. Phospho-HPr then transfers it to the PTS EIIA domain.</text>
</comment>
<dbReference type="PANTHER" id="PTHR33705">
    <property type="entry name" value="PHOSPHOCARRIER PROTEIN HPR"/>
    <property type="match status" value="1"/>
</dbReference>
<dbReference type="GO" id="GO:0005737">
    <property type="term" value="C:cytoplasm"/>
    <property type="evidence" value="ECO:0007669"/>
    <property type="project" value="UniProtKB-SubCell"/>
</dbReference>
<dbReference type="STRING" id="995062.SAMN04489718_0409"/>
<dbReference type="InterPro" id="IPR035895">
    <property type="entry name" value="HPr-like_sf"/>
</dbReference>
<evidence type="ECO:0000259" key="6">
    <source>
        <dbReference type="PROSITE" id="PS51350"/>
    </source>
</evidence>
<evidence type="ECO:0000256" key="5">
    <source>
        <dbReference type="ARBA" id="ARBA00022683"/>
    </source>
</evidence>
<dbReference type="SUPFAM" id="SSF55594">
    <property type="entry name" value="HPr-like"/>
    <property type="match status" value="1"/>
</dbReference>
<gene>
    <name evidence="7" type="ORF">SAMN04489718_0409</name>
</gene>